<dbReference type="AlphaFoldDB" id="A0A4R5FRP5"/>
<name>A0A4R5FRP5_9ACTN</name>
<dbReference type="RefSeq" id="WP_132630495.1">
    <property type="nucleotide sequence ID" value="NZ_SMLD01000026.1"/>
</dbReference>
<keyword evidence="2" id="KW-1185">Reference proteome</keyword>
<sequence>MPPAEARYELYGLRSGNPYACRPLNAVADDADRARLLELAGFVRLTAIKEAVEAGVRGNRPVFFLINGVSKSGRTSLANHVMSLYRDAAGLGESFAIHCAEPEEMTQDPYPVMCSTLLSLRNKMNQQAIAIPDVLRDRFTELGRRTHADQMNAYDLQEIAGLTGSTHATARAGFGIRYESVPTKKLITLATKVFENTRTVVVFTVDDYEHANTFRLTRAERQRLASHVHVVDLSALTGEQVAHLARGRWTGRPPSPFHEEGVKNAFSGRRYTIGRAMQHLEVLLEFRLREYDKDDPWPTDDLHMPESWLVNRMYQRERWNGLGGIDG</sequence>
<proteinExistence type="predicted"/>
<evidence type="ECO:0000313" key="1">
    <source>
        <dbReference type="EMBL" id="TDE55835.1"/>
    </source>
</evidence>
<evidence type="ECO:0000313" key="2">
    <source>
        <dbReference type="Proteomes" id="UP000295136"/>
    </source>
</evidence>
<reference evidence="1 2" key="1">
    <citation type="submission" date="2019-03" db="EMBL/GenBank/DDBJ databases">
        <title>Draft genome sequences of novel Actinobacteria.</title>
        <authorList>
            <person name="Sahin N."/>
            <person name="Ay H."/>
            <person name="Saygin H."/>
        </authorList>
    </citation>
    <scope>NUCLEOTIDE SEQUENCE [LARGE SCALE GENOMIC DNA]</scope>
    <source>
        <strain evidence="1 2">6K102</strain>
    </source>
</reference>
<accession>A0A4R5FRP5</accession>
<dbReference type="EMBL" id="SMLD01000026">
    <property type="protein sequence ID" value="TDE55835.1"/>
    <property type="molecule type" value="Genomic_DNA"/>
</dbReference>
<gene>
    <name evidence="1" type="ORF">E1295_12895</name>
</gene>
<comment type="caution">
    <text evidence="1">The sequence shown here is derived from an EMBL/GenBank/DDBJ whole genome shotgun (WGS) entry which is preliminary data.</text>
</comment>
<organism evidence="1 2">
    <name type="scientific">Nonomuraea mesophila</name>
    <dbReference type="NCBI Taxonomy" id="2530382"/>
    <lineage>
        <taxon>Bacteria</taxon>
        <taxon>Bacillati</taxon>
        <taxon>Actinomycetota</taxon>
        <taxon>Actinomycetes</taxon>
        <taxon>Streptosporangiales</taxon>
        <taxon>Streptosporangiaceae</taxon>
        <taxon>Nonomuraea</taxon>
    </lineage>
</organism>
<dbReference type="Proteomes" id="UP000295136">
    <property type="component" value="Unassembled WGS sequence"/>
</dbReference>
<protein>
    <submittedName>
        <fullName evidence="1">Uncharacterized protein</fullName>
    </submittedName>
</protein>